<dbReference type="InterPro" id="IPR013656">
    <property type="entry name" value="PAS_4"/>
</dbReference>
<dbReference type="PROSITE" id="PS50113">
    <property type="entry name" value="PAC"/>
    <property type="match status" value="1"/>
</dbReference>
<dbReference type="InterPro" id="IPR035965">
    <property type="entry name" value="PAS-like_dom_sf"/>
</dbReference>
<evidence type="ECO:0000256" key="13">
    <source>
        <dbReference type="ARBA" id="ARBA00023004"/>
    </source>
</evidence>
<dbReference type="SUPFAM" id="SSF55781">
    <property type="entry name" value="GAF domain-like"/>
    <property type="match status" value="1"/>
</dbReference>
<dbReference type="InterPro" id="IPR000014">
    <property type="entry name" value="PAS"/>
</dbReference>
<dbReference type="Pfam" id="PF08448">
    <property type="entry name" value="PAS_4"/>
    <property type="match status" value="1"/>
</dbReference>
<evidence type="ECO:0000259" key="21">
    <source>
        <dbReference type="PROSITE" id="PS50113"/>
    </source>
</evidence>
<dbReference type="Gene3D" id="1.20.5.1930">
    <property type="match status" value="1"/>
</dbReference>
<dbReference type="GO" id="GO:0051539">
    <property type="term" value="F:4 iron, 4 sulfur cluster binding"/>
    <property type="evidence" value="ECO:0007669"/>
    <property type="project" value="UniProtKB-KW"/>
</dbReference>
<dbReference type="RefSeq" id="WP_159461606.1">
    <property type="nucleotide sequence ID" value="NZ_FYEK01000025.1"/>
</dbReference>
<dbReference type="InterPro" id="IPR005467">
    <property type="entry name" value="His_kinase_dom"/>
</dbReference>
<protein>
    <recommendedName>
        <fullName evidence="6">Oxygen sensor histidine kinase NreB</fullName>
        <ecNumber evidence="5">2.7.13.3</ecNumber>
    </recommendedName>
    <alternativeName>
        <fullName evidence="17">Nitrogen regulation protein B</fullName>
    </alternativeName>
</protein>
<feature type="domain" description="HAMP" evidence="22">
    <location>
        <begin position="195"/>
        <end position="247"/>
    </location>
</feature>
<feature type="domain" description="PAC" evidence="21">
    <location>
        <begin position="332"/>
        <end position="382"/>
    </location>
</feature>
<dbReference type="Gene3D" id="6.10.340.10">
    <property type="match status" value="1"/>
</dbReference>
<dbReference type="SUPFAM" id="SSF158472">
    <property type="entry name" value="HAMP domain-like"/>
    <property type="match status" value="1"/>
</dbReference>
<evidence type="ECO:0000256" key="6">
    <source>
        <dbReference type="ARBA" id="ARBA00017322"/>
    </source>
</evidence>
<dbReference type="OrthoDB" id="144293at2"/>
<dbReference type="Gene3D" id="3.30.450.20">
    <property type="entry name" value="PAS domain"/>
    <property type="match status" value="1"/>
</dbReference>
<evidence type="ECO:0000256" key="12">
    <source>
        <dbReference type="ARBA" id="ARBA00022777"/>
    </source>
</evidence>
<dbReference type="InterPro" id="IPR029016">
    <property type="entry name" value="GAF-like_dom_sf"/>
</dbReference>
<dbReference type="InterPro" id="IPR003660">
    <property type="entry name" value="HAMP_dom"/>
</dbReference>
<comment type="subcellular location">
    <subcellularLocation>
        <location evidence="4">Cytoplasm</location>
    </subcellularLocation>
    <subcellularLocation>
        <location evidence="3">Membrane</location>
    </subcellularLocation>
</comment>
<comment type="catalytic activity">
    <reaction evidence="1">
        <text>ATP + protein L-histidine = ADP + protein N-phospho-L-histidine.</text>
        <dbReference type="EC" id="2.7.13.3"/>
    </reaction>
</comment>
<dbReference type="EC" id="2.7.13.3" evidence="5"/>
<keyword evidence="14" id="KW-0902">Two-component regulatory system</keyword>
<comment type="function">
    <text evidence="16">Member of the two-component regulatory system NreB/NreC involved in the control of dissimilatory nitrate/nitrite reduction in response to oxygen. NreB functions as a direct oxygen sensor histidine kinase which is autophosphorylated, in the absence of oxygen, probably at the conserved histidine residue, and transfers its phosphate group probably to a conserved aspartate residue of NreC. NreB/NreC activates the expression of the nitrate (narGHJI) and nitrite (nir) reductase operons, as well as the putative nitrate transporter gene narT.</text>
</comment>
<keyword evidence="8" id="KW-0963">Cytoplasm</keyword>
<evidence type="ECO:0000256" key="15">
    <source>
        <dbReference type="ARBA" id="ARBA00023014"/>
    </source>
</evidence>
<proteinExistence type="predicted"/>
<keyword evidence="18" id="KW-0812">Transmembrane</keyword>
<dbReference type="InterPro" id="IPR003018">
    <property type="entry name" value="GAF"/>
</dbReference>
<dbReference type="PRINTS" id="PR00344">
    <property type="entry name" value="BCTRLSENSOR"/>
</dbReference>
<keyword evidence="18" id="KW-0472">Membrane</keyword>
<evidence type="ECO:0000256" key="2">
    <source>
        <dbReference type="ARBA" id="ARBA00001966"/>
    </source>
</evidence>
<evidence type="ECO:0000256" key="9">
    <source>
        <dbReference type="ARBA" id="ARBA00022553"/>
    </source>
</evidence>
<evidence type="ECO:0000259" key="19">
    <source>
        <dbReference type="PROSITE" id="PS50109"/>
    </source>
</evidence>
<keyword evidence="10" id="KW-0808">Transferase</keyword>
<dbReference type="SMART" id="SM00065">
    <property type="entry name" value="GAF"/>
    <property type="match status" value="1"/>
</dbReference>
<dbReference type="SMART" id="SM00091">
    <property type="entry name" value="PAS"/>
    <property type="match status" value="1"/>
</dbReference>
<dbReference type="SMART" id="SM00304">
    <property type="entry name" value="HAMP"/>
    <property type="match status" value="1"/>
</dbReference>
<evidence type="ECO:0000256" key="7">
    <source>
        <dbReference type="ARBA" id="ARBA00022485"/>
    </source>
</evidence>
<feature type="transmembrane region" description="Helical" evidence="18">
    <location>
        <begin position="170"/>
        <end position="193"/>
    </location>
</feature>
<evidence type="ECO:0000313" key="24">
    <source>
        <dbReference type="Proteomes" id="UP000197025"/>
    </source>
</evidence>
<dbReference type="Pfam" id="PF00672">
    <property type="entry name" value="HAMP"/>
    <property type="match status" value="1"/>
</dbReference>
<comment type="cofactor">
    <cofactor evidence="2">
        <name>[4Fe-4S] cluster</name>
        <dbReference type="ChEBI" id="CHEBI:49883"/>
    </cofactor>
</comment>
<keyword evidence="7" id="KW-0004">4Fe-4S</keyword>
<dbReference type="GO" id="GO:0046983">
    <property type="term" value="F:protein dimerization activity"/>
    <property type="evidence" value="ECO:0007669"/>
    <property type="project" value="InterPro"/>
</dbReference>
<dbReference type="CDD" id="cd00130">
    <property type="entry name" value="PAS"/>
    <property type="match status" value="1"/>
</dbReference>
<gene>
    <name evidence="23" type="ORF">SAMN02746019_00006600</name>
</gene>
<dbReference type="Gene3D" id="3.30.565.10">
    <property type="entry name" value="Histidine kinase-like ATPase, C-terminal domain"/>
    <property type="match status" value="1"/>
</dbReference>
<dbReference type="PANTHER" id="PTHR24421">
    <property type="entry name" value="NITRATE/NITRITE SENSOR PROTEIN NARX-RELATED"/>
    <property type="match status" value="1"/>
</dbReference>
<evidence type="ECO:0000256" key="5">
    <source>
        <dbReference type="ARBA" id="ARBA00012438"/>
    </source>
</evidence>
<dbReference type="PROSITE" id="PS50109">
    <property type="entry name" value="HIS_KIN"/>
    <property type="match status" value="1"/>
</dbReference>
<keyword evidence="24" id="KW-1185">Reference proteome</keyword>
<keyword evidence="9" id="KW-0597">Phosphoprotein</keyword>
<dbReference type="PROSITE" id="PS50885">
    <property type="entry name" value="HAMP"/>
    <property type="match status" value="1"/>
</dbReference>
<dbReference type="CDD" id="cd16917">
    <property type="entry name" value="HATPase_UhpB-NarQ-NarX-like"/>
    <property type="match status" value="1"/>
</dbReference>
<dbReference type="PROSITE" id="PS50112">
    <property type="entry name" value="PAS"/>
    <property type="match status" value="1"/>
</dbReference>
<dbReference type="InterPro" id="IPR050482">
    <property type="entry name" value="Sensor_HK_TwoCompSys"/>
</dbReference>
<organism evidence="23 24">
    <name type="scientific">Thermoflexus hugenholtzii JAD2</name>
    <dbReference type="NCBI Taxonomy" id="877466"/>
    <lineage>
        <taxon>Bacteria</taxon>
        <taxon>Bacillati</taxon>
        <taxon>Chloroflexota</taxon>
        <taxon>Thermoflexia</taxon>
        <taxon>Thermoflexales</taxon>
        <taxon>Thermoflexaceae</taxon>
        <taxon>Thermoflexus</taxon>
    </lineage>
</organism>
<dbReference type="GO" id="GO:0000155">
    <property type="term" value="F:phosphorelay sensor kinase activity"/>
    <property type="evidence" value="ECO:0007669"/>
    <property type="project" value="InterPro"/>
</dbReference>
<feature type="domain" description="PAS" evidence="20">
    <location>
        <begin position="252"/>
        <end position="329"/>
    </location>
</feature>
<evidence type="ECO:0000259" key="20">
    <source>
        <dbReference type="PROSITE" id="PS50112"/>
    </source>
</evidence>
<dbReference type="InParanoid" id="A0A212QVM0"/>
<dbReference type="NCBIfam" id="TIGR00229">
    <property type="entry name" value="sensory_box"/>
    <property type="match status" value="1"/>
</dbReference>
<dbReference type="Pfam" id="PF13185">
    <property type="entry name" value="GAF_2"/>
    <property type="match status" value="1"/>
</dbReference>
<evidence type="ECO:0000256" key="3">
    <source>
        <dbReference type="ARBA" id="ARBA00004370"/>
    </source>
</evidence>
<feature type="transmembrane region" description="Helical" evidence="18">
    <location>
        <begin position="20"/>
        <end position="44"/>
    </location>
</feature>
<keyword evidence="13" id="KW-0408">Iron</keyword>
<dbReference type="EMBL" id="FYEK01000025">
    <property type="protein sequence ID" value="SNB63559.1"/>
    <property type="molecule type" value="Genomic_DNA"/>
</dbReference>
<keyword evidence="18" id="KW-1133">Transmembrane helix</keyword>
<dbReference type="Proteomes" id="UP000197025">
    <property type="component" value="Unassembled WGS sequence"/>
</dbReference>
<dbReference type="SUPFAM" id="SSF55874">
    <property type="entry name" value="ATPase domain of HSP90 chaperone/DNA topoisomerase II/histidine kinase"/>
    <property type="match status" value="1"/>
</dbReference>
<accession>A0A212QVM0</accession>
<dbReference type="GO" id="GO:0046872">
    <property type="term" value="F:metal ion binding"/>
    <property type="evidence" value="ECO:0007669"/>
    <property type="project" value="UniProtKB-KW"/>
</dbReference>
<evidence type="ECO:0000259" key="22">
    <source>
        <dbReference type="PROSITE" id="PS50885"/>
    </source>
</evidence>
<dbReference type="Pfam" id="PF02518">
    <property type="entry name" value="HATPase_c"/>
    <property type="match status" value="1"/>
</dbReference>
<evidence type="ECO:0000256" key="17">
    <source>
        <dbReference type="ARBA" id="ARBA00030800"/>
    </source>
</evidence>
<feature type="domain" description="Histidine kinase" evidence="19">
    <location>
        <begin position="577"/>
        <end position="773"/>
    </location>
</feature>
<dbReference type="Pfam" id="PF07730">
    <property type="entry name" value="HisKA_3"/>
    <property type="match status" value="1"/>
</dbReference>
<dbReference type="InterPro" id="IPR004358">
    <property type="entry name" value="Sig_transdc_His_kin-like_C"/>
</dbReference>
<evidence type="ECO:0000256" key="16">
    <source>
        <dbReference type="ARBA" id="ARBA00024827"/>
    </source>
</evidence>
<dbReference type="SMART" id="SM00387">
    <property type="entry name" value="HATPase_c"/>
    <property type="match status" value="1"/>
</dbReference>
<evidence type="ECO:0000256" key="4">
    <source>
        <dbReference type="ARBA" id="ARBA00004496"/>
    </source>
</evidence>
<dbReference type="CDD" id="cd06225">
    <property type="entry name" value="HAMP"/>
    <property type="match status" value="1"/>
</dbReference>
<keyword evidence="12" id="KW-0418">Kinase</keyword>
<keyword evidence="11" id="KW-0479">Metal-binding</keyword>
<dbReference type="InterPro" id="IPR036890">
    <property type="entry name" value="HATPase_C_sf"/>
</dbReference>
<dbReference type="SUPFAM" id="SSF55785">
    <property type="entry name" value="PYP-like sensor domain (PAS domain)"/>
    <property type="match status" value="1"/>
</dbReference>
<evidence type="ECO:0000256" key="8">
    <source>
        <dbReference type="ARBA" id="ARBA00022490"/>
    </source>
</evidence>
<evidence type="ECO:0000256" key="18">
    <source>
        <dbReference type="SAM" id="Phobius"/>
    </source>
</evidence>
<evidence type="ECO:0000256" key="10">
    <source>
        <dbReference type="ARBA" id="ARBA00022679"/>
    </source>
</evidence>
<dbReference type="GO" id="GO:0016020">
    <property type="term" value="C:membrane"/>
    <property type="evidence" value="ECO:0007669"/>
    <property type="project" value="UniProtKB-SubCell"/>
</dbReference>
<name>A0A212QVM0_9CHLR</name>
<evidence type="ECO:0000313" key="23">
    <source>
        <dbReference type="EMBL" id="SNB63559.1"/>
    </source>
</evidence>
<dbReference type="InterPro" id="IPR003594">
    <property type="entry name" value="HATPase_dom"/>
</dbReference>
<dbReference type="GO" id="GO:0005737">
    <property type="term" value="C:cytoplasm"/>
    <property type="evidence" value="ECO:0007669"/>
    <property type="project" value="UniProtKB-SubCell"/>
</dbReference>
<dbReference type="InterPro" id="IPR000700">
    <property type="entry name" value="PAS-assoc_C"/>
</dbReference>
<evidence type="ECO:0000256" key="1">
    <source>
        <dbReference type="ARBA" id="ARBA00000085"/>
    </source>
</evidence>
<dbReference type="AlphaFoldDB" id="A0A212QVM0"/>
<dbReference type="Gene3D" id="3.30.450.40">
    <property type="match status" value="1"/>
</dbReference>
<keyword evidence="15" id="KW-0411">Iron-sulfur</keyword>
<sequence length="773" mass="85467">MSRLWLWLDRYLPRRLTTRLILALVILVVSAGVITTGILNALLVRTLRAELIRSGQSLTRALGENLANALAEMDLVTVQELLNAVVRENGDVIYAFAVAPDGRVVHTFPDGFPADLLRLIPARPESAGEGLLLKTERGLVRDFAYRPLDGIPAEIHVGLSEARIVALQAWVTRFLIGLTALGCLVAAGMAYSFGRVVVFPLVELARQAQRLGQGHLDERVHLPPGGEIGDLARAFNQMADEIQQAIRRLQDSEAGYRNLLMAASAVGEGIALIGAEGPEEGKLLFVNEAFARQLGCRPEELLGLNAASILPPRSVEIASRLWQSLRQGQPVAPVELVVTDREGRSRVLETMGTRIRYQGRWVLVWFARDITERKAREEALRRRNRELMALNAVALAMGESLPPDRLLQRVLQQVLNALELQVGWICMLDEADQPYLAIWYGPELLSVPSMESLFSFPVCRCGQVLRDGRPAVVGASESACAVYRIRSLLGMPLVCHAAVPIPIGGRVRGVLGVAAEDLEAFNEAEMALLVTVGQQIGLALENAQLWEELRRKERIRGELLARLMRAQEEERLRIARELHDGIGQSLSALVFGLNAVSLALTQAPSEVPRLLDRLKISASETIRELQTIIYDLRPTLLDDLGLIQALKWYTRERLEARDVRVIFEIPEHVPRLPPEIETALFRIAQEAITNICKHAEATEARIRLALQPGWVELEIADNGIGFVWSEVQKGDGARRGWGLLGIQERVELLGGEMKIESAPGQGTRLRVRLPMGG</sequence>
<evidence type="ECO:0000256" key="11">
    <source>
        <dbReference type="ARBA" id="ARBA00022723"/>
    </source>
</evidence>
<reference evidence="24" key="1">
    <citation type="submission" date="2017-06" db="EMBL/GenBank/DDBJ databases">
        <authorList>
            <person name="Varghese N."/>
            <person name="Submissions S."/>
        </authorList>
    </citation>
    <scope>NUCLEOTIDE SEQUENCE [LARGE SCALE GENOMIC DNA]</scope>
    <source>
        <strain evidence="24">JAD2</strain>
    </source>
</reference>
<dbReference type="InterPro" id="IPR011712">
    <property type="entry name" value="Sig_transdc_His_kin_sub3_dim/P"/>
</dbReference>
<evidence type="ECO:0000256" key="14">
    <source>
        <dbReference type="ARBA" id="ARBA00023012"/>
    </source>
</evidence>